<evidence type="ECO:0000313" key="10">
    <source>
        <dbReference type="Proteomes" id="UP000318833"/>
    </source>
</evidence>
<sequence length="1146" mass="123506">MKKFTYLLCTLLFCLVFQKSFAQPAPPNGKKWEKIEAMSDEFNGNSLNTTKWDDQDPQWQGRRPARFEKSSVKVGNGNLQVTASKKSSPSNGWTHNGGLVRSKTKNTYGYYEARMKANKTFMSSTFWLFNKRNEHTGCDVRTTELDVTENVGLNTGGQSWINRNIVTINSNTHSRGTTCNSTPVGIKGAKSDIGEPAYADYHTYGVWWKGPKELLFYLDGKLVHQITPVANFNLGMYLRMVVETYDWNPPKAGKDGMNDSQANRTTFYDWVRSYKLVDCNSNCGNPDPDPTPNTVSIDCNSLPSSLTSSTSIEVPVKYTADQNRDVVVELWNSGWLGQGKKTVSAGSGTTTVTINLNNAPASGTNYVLKASVRPVGGTWQQNIKACSKNDVTLSVVTPDPDPDPNPTNPQTVSLSAIDDAYLQGSTRFNTTSLRTENGRRVSYLKFNVSDIKGTITDANLKLTVSNDAGSGNINVNAGNSNTWTENNLSTSNAPGVGLLLGSLNKTYSLNQTQNFTLSNVVLNGNFLTLVVTQTGGNDVSFASDESQNGKPVLTITYNPSSDPNPNQDPSAVSVDCNSLPSSLTTGTSIEVPVSYTADQNRDVVVELWNSGWLGQGRKTVEAGSGTTIVTINLNNAPATGSNYLLKASVRPVGAGWQQNIKSCSKNNITLSTTTPDPDPVIVSIDCSSLPSSLNTGTSIEVPVKYSADQNRDVVIELWNSGWLGQGRKTVGVGSGTTTVTINLNNAPSAGSNYLLKASVRPVGAGWQQNIKSCSKNNITLSANNPGPNPSRKNVLFVRGGNGSGGFLEGGSNEQLADITNFQTFNGNHGWGTFAEVLRNNGYTLTQVTEGGGGNAAVNFANMNLAQYDIIVLGSNNAFYNNTQVNAIDNWVRNGGGLLTISDANFGSSWCDAPNSDQNFLSRYGIIVNQDQGTYALRRTSGDFVNGSHPILNGVNVFDGEGVSPFTVENTIPTGVTVQRLVKVKGNLRQNNRTGGNCQGTSRGSGNKDAVLVVASAGSGRVVGHYDRNTFFNQNGAGTNINRFDNKKYALNIFNWLMGNANARSFSINSEETIENSITVYPNPSIDITTINGLKKGDHIQVYSSLGKEVLNIHASSEQESIEMSALPSGVYIISIAGKNKIRLLKQ</sequence>
<dbReference type="InterPro" id="IPR029062">
    <property type="entry name" value="Class_I_gatase-like"/>
</dbReference>
<dbReference type="Pfam" id="PF24517">
    <property type="entry name" value="CBM96"/>
    <property type="match status" value="1"/>
</dbReference>
<name>A0A554VCT9_9FLAO</name>
<dbReference type="EMBL" id="VLNR01000079">
    <property type="protein sequence ID" value="TSE04543.1"/>
    <property type="molecule type" value="Genomic_DNA"/>
</dbReference>
<evidence type="ECO:0000259" key="8">
    <source>
        <dbReference type="PROSITE" id="PS51762"/>
    </source>
</evidence>
<dbReference type="GO" id="GO:0033916">
    <property type="term" value="F:beta-agarase activity"/>
    <property type="evidence" value="ECO:0007669"/>
    <property type="project" value="InterPro"/>
</dbReference>
<dbReference type="Pfam" id="PF00722">
    <property type="entry name" value="Glyco_hydro_16"/>
    <property type="match status" value="1"/>
</dbReference>
<dbReference type="Proteomes" id="UP000318833">
    <property type="component" value="Unassembled WGS sequence"/>
</dbReference>
<dbReference type="NCBIfam" id="TIGR04183">
    <property type="entry name" value="Por_Secre_tail"/>
    <property type="match status" value="1"/>
</dbReference>
<dbReference type="AlphaFoldDB" id="A0A554VCT9"/>
<reference evidence="9 10" key="1">
    <citation type="submission" date="2019-07" db="EMBL/GenBank/DDBJ databases">
        <title>The draft genome sequence of Aquimarina algiphila M91.</title>
        <authorList>
            <person name="Meng X."/>
        </authorList>
    </citation>
    <scope>NUCLEOTIDE SEQUENCE [LARGE SCALE GENOMIC DNA]</scope>
    <source>
        <strain evidence="9 10">M91</strain>
    </source>
</reference>
<dbReference type="InterPro" id="IPR000757">
    <property type="entry name" value="Beta-glucanase-like"/>
</dbReference>
<dbReference type="CDD" id="cd02178">
    <property type="entry name" value="GH16_beta_agarase"/>
    <property type="match status" value="1"/>
</dbReference>
<dbReference type="Gene3D" id="2.60.120.200">
    <property type="match status" value="1"/>
</dbReference>
<gene>
    <name evidence="9" type="ORF">FOF46_26050</name>
</gene>
<comment type="subcellular location">
    <subcellularLocation>
        <location evidence="1">Secreted</location>
    </subcellularLocation>
</comment>
<dbReference type="GO" id="GO:0005576">
    <property type="term" value="C:extracellular region"/>
    <property type="evidence" value="ECO:0007669"/>
    <property type="project" value="UniProtKB-SubCell"/>
</dbReference>
<dbReference type="Gene3D" id="3.40.50.880">
    <property type="match status" value="1"/>
</dbReference>
<evidence type="ECO:0000256" key="4">
    <source>
        <dbReference type="ARBA" id="ARBA00022729"/>
    </source>
</evidence>
<evidence type="ECO:0000256" key="5">
    <source>
        <dbReference type="ARBA" id="ARBA00022801"/>
    </source>
</evidence>
<dbReference type="RefSeq" id="WP_143918485.1">
    <property type="nucleotide sequence ID" value="NZ_CANMIK010000081.1"/>
</dbReference>
<keyword evidence="10" id="KW-1185">Reference proteome</keyword>
<feature type="chain" id="PRO_5022154218" evidence="7">
    <location>
        <begin position="23"/>
        <end position="1146"/>
    </location>
</feature>
<dbReference type="InterPro" id="IPR026444">
    <property type="entry name" value="Secre_tail"/>
</dbReference>
<evidence type="ECO:0000256" key="1">
    <source>
        <dbReference type="ARBA" id="ARBA00004613"/>
    </source>
</evidence>
<dbReference type="SUPFAM" id="SSF52317">
    <property type="entry name" value="Class I glutamine amidotransferase-like"/>
    <property type="match status" value="1"/>
</dbReference>
<dbReference type="InterPro" id="IPR016287">
    <property type="entry name" value="Beta_agarase"/>
</dbReference>
<proteinExistence type="inferred from homology"/>
<evidence type="ECO:0000256" key="2">
    <source>
        <dbReference type="ARBA" id="ARBA00006865"/>
    </source>
</evidence>
<keyword evidence="4 7" id="KW-0732">Signal</keyword>
<keyword evidence="6" id="KW-0326">Glycosidase</keyword>
<evidence type="ECO:0000256" key="3">
    <source>
        <dbReference type="ARBA" id="ARBA00022525"/>
    </source>
</evidence>
<comment type="similarity">
    <text evidence="2">Belongs to the glycosyl hydrolase 16 family.</text>
</comment>
<keyword evidence="3" id="KW-0964">Secreted</keyword>
<evidence type="ECO:0000256" key="6">
    <source>
        <dbReference type="ARBA" id="ARBA00023295"/>
    </source>
</evidence>
<comment type="caution">
    <text evidence="9">The sequence shown here is derived from an EMBL/GenBank/DDBJ whole genome shotgun (WGS) entry which is preliminary data.</text>
</comment>
<dbReference type="GO" id="GO:0005975">
    <property type="term" value="P:carbohydrate metabolic process"/>
    <property type="evidence" value="ECO:0007669"/>
    <property type="project" value="InterPro"/>
</dbReference>
<organism evidence="9 10">
    <name type="scientific">Aquimarina algiphila</name>
    <dbReference type="NCBI Taxonomy" id="2047982"/>
    <lineage>
        <taxon>Bacteria</taxon>
        <taxon>Pseudomonadati</taxon>
        <taxon>Bacteroidota</taxon>
        <taxon>Flavobacteriia</taxon>
        <taxon>Flavobacteriales</taxon>
        <taxon>Flavobacteriaceae</taxon>
        <taxon>Aquimarina</taxon>
    </lineage>
</organism>
<dbReference type="OrthoDB" id="1164463at2"/>
<evidence type="ECO:0000313" key="9">
    <source>
        <dbReference type="EMBL" id="TSE04543.1"/>
    </source>
</evidence>
<evidence type="ECO:0000256" key="7">
    <source>
        <dbReference type="SAM" id="SignalP"/>
    </source>
</evidence>
<protein>
    <submittedName>
        <fullName evidence="9">Family 16 glycosylhydrolase</fullName>
    </submittedName>
</protein>
<dbReference type="Pfam" id="PF18962">
    <property type="entry name" value="Por_Secre_tail"/>
    <property type="match status" value="1"/>
</dbReference>
<feature type="domain" description="GH16" evidence="8">
    <location>
        <begin position="19"/>
        <end position="279"/>
    </location>
</feature>
<dbReference type="InterPro" id="IPR055372">
    <property type="entry name" value="CBM96"/>
</dbReference>
<keyword evidence="5 9" id="KW-0378">Hydrolase</keyword>
<dbReference type="PROSITE" id="PS51762">
    <property type="entry name" value="GH16_2"/>
    <property type="match status" value="1"/>
</dbReference>
<feature type="signal peptide" evidence="7">
    <location>
        <begin position="1"/>
        <end position="22"/>
    </location>
</feature>
<dbReference type="InterPro" id="IPR013320">
    <property type="entry name" value="ConA-like_dom_sf"/>
</dbReference>
<dbReference type="SUPFAM" id="SSF49899">
    <property type="entry name" value="Concanavalin A-like lectins/glucanases"/>
    <property type="match status" value="1"/>
</dbReference>
<accession>A0A554VCT9</accession>